<gene>
    <name evidence="2" type="ORF">OKA04_13145</name>
</gene>
<dbReference type="Proteomes" id="UP001207930">
    <property type="component" value="Unassembled WGS sequence"/>
</dbReference>
<dbReference type="EMBL" id="JAPDDS010000006">
    <property type="protein sequence ID" value="MCW1885679.1"/>
    <property type="molecule type" value="Genomic_DNA"/>
</dbReference>
<dbReference type="RefSeq" id="WP_264501633.1">
    <property type="nucleotide sequence ID" value="NZ_JAPDDS010000006.1"/>
</dbReference>
<dbReference type="Gene3D" id="3.90.320.10">
    <property type="match status" value="1"/>
</dbReference>
<evidence type="ECO:0000259" key="1">
    <source>
        <dbReference type="Pfam" id="PF12705"/>
    </source>
</evidence>
<keyword evidence="3" id="KW-1185">Reference proteome</keyword>
<dbReference type="Pfam" id="PF12705">
    <property type="entry name" value="PDDEXK_1"/>
    <property type="match status" value="1"/>
</dbReference>
<evidence type="ECO:0000313" key="3">
    <source>
        <dbReference type="Proteomes" id="UP001207930"/>
    </source>
</evidence>
<sequence length="863" mass="95560">MLVVVPTAQAGRLLRESLAEAAGGLLAPKVVTPGHFLRTEHAAPESVEQMAWIEVMESVRDWTPYAAAFPLPPGEGEPPGWAMGLGKALAGIRASLQENALTISEASHRMGKTVEGERWEALSALEYKVEQQLARWGYESRSRMLARGTRVEPERRIVLAGVPDFPAAAVRHFAEAVVLIGAPEEMSSDFDDYGRPGPDWTDTLLAWPQPGSVTLTADPRQQAAEAMQVVAAAGTPSHDLALGSADEATAGELVRSFGRGGWVLHDPSNLRPAPLKAWLAAWRQFVSRPDAGSAVDLLGFAETSALTGGKRAQRVMALSAARDQWLARDRDDLQRIAALNPRNLESIQLAIDTLESLMRYRSIFLRDGVHAGLRRLLDRVDPEGRQSDPILEWSHATAPLANEIRRDAGFWIDLLCASLPDVPTPAPEDRVLDVQGWLELFHAPGQHLVICGMNEGQIPGRASTDAWLPEGTRKHLGLSHDAGRHARDAYLLMAMTEARRAEGRVDLLLTKTGADGGVLLPSRLLLAADEKELPVRVKQVFREVEPPDSSLAWTLDEAWKWQPPAVEKELRISVTTFADYLACPFRFYLKYVAGMSEPEPERVEWNQRDFGNVAHIVVEHWAVDEQAKDFAEAGKIEKWVHDELDRVIAERFGAKVPLAVRIQRESLRQRLSWFSRIQAEEWNRGWRIEEIEKKFELEIEGATIVGRVDRIERNIDGRRRVLDYKTGTTAGVVESSHRTGMNANTRLPAHLQDVPEILCTGADGKPKRWKNLQVALYSAALGGVDELGYFQLGATEGDVKLSLWDGFSIADRESAMACAGWVVRQVKDKVFWPPAEKVDFDDFKILALGRSLDETVAMRGGAA</sequence>
<dbReference type="SUPFAM" id="SSF52540">
    <property type="entry name" value="P-loop containing nucleoside triphosphate hydrolases"/>
    <property type="match status" value="1"/>
</dbReference>
<dbReference type="InterPro" id="IPR011604">
    <property type="entry name" value="PDDEXK-like_dom_sf"/>
</dbReference>
<protein>
    <submittedName>
        <fullName evidence="2">PD-(D/E)XK nuclease family protein</fullName>
    </submittedName>
</protein>
<dbReference type="InterPro" id="IPR027417">
    <property type="entry name" value="P-loop_NTPase"/>
</dbReference>
<name>A0ABT3FR50_9BACT</name>
<accession>A0ABT3FR50</accession>
<evidence type="ECO:0000313" key="2">
    <source>
        <dbReference type="EMBL" id="MCW1885679.1"/>
    </source>
</evidence>
<organism evidence="2 3">
    <name type="scientific">Luteolibacter flavescens</name>
    <dbReference type="NCBI Taxonomy" id="1859460"/>
    <lineage>
        <taxon>Bacteria</taxon>
        <taxon>Pseudomonadati</taxon>
        <taxon>Verrucomicrobiota</taxon>
        <taxon>Verrucomicrobiia</taxon>
        <taxon>Verrucomicrobiales</taxon>
        <taxon>Verrucomicrobiaceae</taxon>
        <taxon>Luteolibacter</taxon>
    </lineage>
</organism>
<comment type="caution">
    <text evidence="2">The sequence shown here is derived from an EMBL/GenBank/DDBJ whole genome shotgun (WGS) entry which is preliminary data.</text>
</comment>
<proteinExistence type="predicted"/>
<dbReference type="InterPro" id="IPR038726">
    <property type="entry name" value="PDDEXK_AddAB-type"/>
</dbReference>
<reference evidence="2 3" key="1">
    <citation type="submission" date="2022-10" db="EMBL/GenBank/DDBJ databases">
        <title>Luteolibacter flavescens strain MCCC 1K03193, whole genome shotgun sequencing project.</title>
        <authorList>
            <person name="Zhao G."/>
            <person name="Shen L."/>
        </authorList>
    </citation>
    <scope>NUCLEOTIDE SEQUENCE [LARGE SCALE GENOMIC DNA]</scope>
    <source>
        <strain evidence="2 3">MCCC 1K03193</strain>
    </source>
</reference>
<feature type="domain" description="PD-(D/E)XK endonuclease-like" evidence="1">
    <location>
        <begin position="571"/>
        <end position="735"/>
    </location>
</feature>